<protein>
    <submittedName>
        <fullName evidence="3">Uncharacterized protein</fullName>
    </submittedName>
</protein>
<keyword evidence="2" id="KW-1133">Transmembrane helix</keyword>
<feature type="transmembrane region" description="Helical" evidence="2">
    <location>
        <begin position="99"/>
        <end position="122"/>
    </location>
</feature>
<keyword evidence="2" id="KW-0472">Membrane</keyword>
<feature type="transmembrane region" description="Helical" evidence="2">
    <location>
        <begin position="38"/>
        <end position="60"/>
    </location>
</feature>
<feature type="transmembrane region" description="Helical" evidence="2">
    <location>
        <begin position="265"/>
        <end position="288"/>
    </location>
</feature>
<evidence type="ECO:0000313" key="4">
    <source>
        <dbReference type="Proteomes" id="UP001500804"/>
    </source>
</evidence>
<evidence type="ECO:0000256" key="2">
    <source>
        <dbReference type="SAM" id="Phobius"/>
    </source>
</evidence>
<feature type="region of interest" description="Disordered" evidence="1">
    <location>
        <begin position="1"/>
        <end position="30"/>
    </location>
</feature>
<sequence>MPPAGLMTGSPAPVGRPPITTPRDGRRAEGSPLARQPWLGLVGGLVFVVPFAVPLAFGVGGAEGSLFVLGPLATFALPVVAVIAFWWEDWPGTRLRSAWAGWADTALVIVGAVALTVAGQAVTARPDLAGIFDPGAGPEHAATFPATMPLAGAAFVVMLQLTLACERWPLDRLDRTWSGILALITAWAVALLLTRTLVASGVVGGADFGALMVTTGMWQTVLFVVLQGWPLDRIESRAPRLLANNAAVAVGALLTYAALSAPAGLGADTISAVCGCVIAGGLLVGILFEGRPRPVRRWRALTLVAVVSAALFIVLTRFAGTVLWQRATASDWVAHAALNAIGLPVILHVGIGRRWPFPRIWNERKDTP</sequence>
<name>A0ABP9NIC7_9PSEU</name>
<keyword evidence="4" id="KW-1185">Reference proteome</keyword>
<dbReference type="EMBL" id="BAABJO010000004">
    <property type="protein sequence ID" value="GAA5114811.1"/>
    <property type="molecule type" value="Genomic_DNA"/>
</dbReference>
<feature type="transmembrane region" description="Helical" evidence="2">
    <location>
        <begin position="300"/>
        <end position="320"/>
    </location>
</feature>
<feature type="transmembrane region" description="Helical" evidence="2">
    <location>
        <begin position="241"/>
        <end position="259"/>
    </location>
</feature>
<feature type="transmembrane region" description="Helical" evidence="2">
    <location>
        <begin position="177"/>
        <end position="198"/>
    </location>
</feature>
<feature type="transmembrane region" description="Helical" evidence="2">
    <location>
        <begin position="66"/>
        <end position="87"/>
    </location>
</feature>
<feature type="transmembrane region" description="Helical" evidence="2">
    <location>
        <begin position="210"/>
        <end position="229"/>
    </location>
</feature>
<dbReference type="Proteomes" id="UP001500804">
    <property type="component" value="Unassembled WGS sequence"/>
</dbReference>
<feature type="transmembrane region" description="Helical" evidence="2">
    <location>
        <begin position="332"/>
        <end position="351"/>
    </location>
</feature>
<proteinExistence type="predicted"/>
<evidence type="ECO:0000313" key="3">
    <source>
        <dbReference type="EMBL" id="GAA5114811.1"/>
    </source>
</evidence>
<accession>A0ABP9NIC7</accession>
<feature type="transmembrane region" description="Helical" evidence="2">
    <location>
        <begin position="142"/>
        <end position="165"/>
    </location>
</feature>
<keyword evidence="2" id="KW-0812">Transmembrane</keyword>
<comment type="caution">
    <text evidence="3">The sequence shown here is derived from an EMBL/GenBank/DDBJ whole genome shotgun (WGS) entry which is preliminary data.</text>
</comment>
<evidence type="ECO:0000256" key="1">
    <source>
        <dbReference type="SAM" id="MobiDB-lite"/>
    </source>
</evidence>
<reference evidence="4" key="1">
    <citation type="journal article" date="2019" name="Int. J. Syst. Evol. Microbiol.">
        <title>The Global Catalogue of Microorganisms (GCM) 10K type strain sequencing project: providing services to taxonomists for standard genome sequencing and annotation.</title>
        <authorList>
            <consortium name="The Broad Institute Genomics Platform"/>
            <consortium name="The Broad Institute Genome Sequencing Center for Infectious Disease"/>
            <person name="Wu L."/>
            <person name="Ma J."/>
        </authorList>
    </citation>
    <scope>NUCLEOTIDE SEQUENCE [LARGE SCALE GENOMIC DNA]</scope>
    <source>
        <strain evidence="4">JCM 18302</strain>
    </source>
</reference>
<gene>
    <name evidence="3" type="ORF">GCM10023320_12610</name>
</gene>
<organism evidence="3 4">
    <name type="scientific">Pseudonocardia adelaidensis</name>
    <dbReference type="NCBI Taxonomy" id="648754"/>
    <lineage>
        <taxon>Bacteria</taxon>
        <taxon>Bacillati</taxon>
        <taxon>Actinomycetota</taxon>
        <taxon>Actinomycetes</taxon>
        <taxon>Pseudonocardiales</taxon>
        <taxon>Pseudonocardiaceae</taxon>
        <taxon>Pseudonocardia</taxon>
    </lineage>
</organism>